<dbReference type="Gene3D" id="1.20.1050.10">
    <property type="match status" value="1"/>
</dbReference>
<dbReference type="InterPro" id="IPR004045">
    <property type="entry name" value="Glutathione_S-Trfase_N"/>
</dbReference>
<dbReference type="Pfam" id="PF00043">
    <property type="entry name" value="GST_C"/>
    <property type="match status" value="1"/>
</dbReference>
<dbReference type="FunFam" id="3.30.70.1010:FF:000001">
    <property type="entry name" value="Elongation factor 1-gamma 1"/>
    <property type="match status" value="1"/>
</dbReference>
<dbReference type="InterPro" id="IPR040079">
    <property type="entry name" value="Glutathione_S-Trfase"/>
</dbReference>
<gene>
    <name evidence="9" type="ORF">EX30DRAFT_341001</name>
</gene>
<dbReference type="SFLD" id="SFLDG00358">
    <property type="entry name" value="Main_(cytGST)"/>
    <property type="match status" value="1"/>
</dbReference>
<dbReference type="CDD" id="cd03181">
    <property type="entry name" value="GST_C_EF1Bgamma_like"/>
    <property type="match status" value="1"/>
</dbReference>
<dbReference type="InterPro" id="IPR004046">
    <property type="entry name" value="GST_C"/>
</dbReference>
<dbReference type="InterPro" id="IPR036433">
    <property type="entry name" value="EF1B_G_C_sf"/>
</dbReference>
<dbReference type="EMBL" id="ML220121">
    <property type="protein sequence ID" value="TGZ81025.1"/>
    <property type="molecule type" value="Genomic_DNA"/>
</dbReference>
<dbReference type="InterPro" id="IPR036282">
    <property type="entry name" value="Glutathione-S-Trfase_C_sf"/>
</dbReference>
<dbReference type="SUPFAM" id="SSF47616">
    <property type="entry name" value="GST C-terminal domain-like"/>
    <property type="match status" value="1"/>
</dbReference>
<keyword evidence="10" id="KW-1185">Reference proteome</keyword>
<feature type="domain" description="GST N-terminal" evidence="7">
    <location>
        <begin position="2"/>
        <end position="83"/>
    </location>
</feature>
<dbReference type="Pfam" id="PF02798">
    <property type="entry name" value="GST_N"/>
    <property type="match status" value="1"/>
</dbReference>
<feature type="domain" description="GST C-terminal" evidence="8">
    <location>
        <begin position="88"/>
        <end position="227"/>
    </location>
</feature>
<dbReference type="PANTHER" id="PTHR43986:SF1">
    <property type="entry name" value="ELONGATION FACTOR 1-GAMMA"/>
    <property type="match status" value="1"/>
</dbReference>
<evidence type="ECO:0000256" key="4">
    <source>
        <dbReference type="PROSITE-ProRule" id="PRU00519"/>
    </source>
</evidence>
<evidence type="ECO:0000259" key="8">
    <source>
        <dbReference type="PROSITE" id="PS50405"/>
    </source>
</evidence>
<keyword evidence="2 4" id="KW-0251">Elongation factor</keyword>
<evidence type="ECO:0000313" key="10">
    <source>
        <dbReference type="Proteomes" id="UP000298138"/>
    </source>
</evidence>
<dbReference type="PANTHER" id="PTHR43986">
    <property type="entry name" value="ELONGATION FACTOR 1-GAMMA"/>
    <property type="match status" value="1"/>
</dbReference>
<dbReference type="FunCoup" id="A0A4V3SIQ3">
    <property type="interactions" value="1219"/>
</dbReference>
<evidence type="ECO:0000259" key="6">
    <source>
        <dbReference type="PROSITE" id="PS50040"/>
    </source>
</evidence>
<dbReference type="FunFam" id="1.20.1050.10:FF:000006">
    <property type="entry name" value="Elongation factor 1 gamma"/>
    <property type="match status" value="1"/>
</dbReference>
<dbReference type="InterPro" id="IPR050802">
    <property type="entry name" value="EF-GSTs"/>
</dbReference>
<organism evidence="9 10">
    <name type="scientific">Ascodesmis nigricans</name>
    <dbReference type="NCBI Taxonomy" id="341454"/>
    <lineage>
        <taxon>Eukaryota</taxon>
        <taxon>Fungi</taxon>
        <taxon>Dikarya</taxon>
        <taxon>Ascomycota</taxon>
        <taxon>Pezizomycotina</taxon>
        <taxon>Pezizomycetes</taxon>
        <taxon>Pezizales</taxon>
        <taxon>Ascodesmidaceae</taxon>
        <taxon>Ascodesmis</taxon>
    </lineage>
</organism>
<dbReference type="SFLD" id="SFLDS00019">
    <property type="entry name" value="Glutathione_Transferase_(cytos"/>
    <property type="match status" value="1"/>
</dbReference>
<evidence type="ECO:0000256" key="3">
    <source>
        <dbReference type="ARBA" id="ARBA00022917"/>
    </source>
</evidence>
<dbReference type="GO" id="GO:0005634">
    <property type="term" value="C:nucleus"/>
    <property type="evidence" value="ECO:0007669"/>
    <property type="project" value="TreeGrafter"/>
</dbReference>
<dbReference type="PROSITE" id="PS50405">
    <property type="entry name" value="GST_CTER"/>
    <property type="match status" value="1"/>
</dbReference>
<dbReference type="STRING" id="341454.A0A4V3SIQ3"/>
<dbReference type="PROSITE" id="PS50040">
    <property type="entry name" value="EF1G_C"/>
    <property type="match status" value="1"/>
</dbReference>
<keyword evidence="3 4" id="KW-0648">Protein biosynthesis</keyword>
<dbReference type="AlphaFoldDB" id="A0A4V3SIQ3"/>
<feature type="region of interest" description="Disordered" evidence="5">
    <location>
        <begin position="215"/>
        <end position="254"/>
    </location>
</feature>
<evidence type="ECO:0000259" key="7">
    <source>
        <dbReference type="PROSITE" id="PS50404"/>
    </source>
</evidence>
<name>A0A4V3SIQ3_9PEZI</name>
<dbReference type="GO" id="GO:0005737">
    <property type="term" value="C:cytoplasm"/>
    <property type="evidence" value="ECO:0007669"/>
    <property type="project" value="TreeGrafter"/>
</dbReference>
<dbReference type="Gene3D" id="3.30.70.1010">
    <property type="entry name" value="Translation elongation factor EF1B, gamma chain, conserved domain"/>
    <property type="match status" value="1"/>
</dbReference>
<dbReference type="SUPFAM" id="SSF89942">
    <property type="entry name" value="eEF1-gamma domain"/>
    <property type="match status" value="1"/>
</dbReference>
<evidence type="ECO:0000313" key="9">
    <source>
        <dbReference type="EMBL" id="TGZ81025.1"/>
    </source>
</evidence>
<comment type="similarity">
    <text evidence="1">Belongs to the GST superfamily.</text>
</comment>
<dbReference type="FunFam" id="3.40.30.10:FF:000142">
    <property type="entry name" value="Elongation factor 1 gamma"/>
    <property type="match status" value="1"/>
</dbReference>
<dbReference type="InterPro" id="IPR036249">
    <property type="entry name" value="Thioredoxin-like_sf"/>
</dbReference>
<dbReference type="CDD" id="cd03044">
    <property type="entry name" value="GST_N_EF1Bgamma"/>
    <property type="match status" value="1"/>
</dbReference>
<protein>
    <submittedName>
        <fullName evidence="9">EEF1-gamma domain-containing protein</fullName>
    </submittedName>
</protein>
<reference evidence="9 10" key="1">
    <citation type="submission" date="2019-04" db="EMBL/GenBank/DDBJ databases">
        <title>Comparative genomics and transcriptomics to analyze fruiting body development in filamentous ascomycetes.</title>
        <authorList>
            <consortium name="DOE Joint Genome Institute"/>
            <person name="Lutkenhaus R."/>
            <person name="Traeger S."/>
            <person name="Breuer J."/>
            <person name="Kuo A."/>
            <person name="Lipzen A."/>
            <person name="Pangilinan J."/>
            <person name="Dilworth D."/>
            <person name="Sandor L."/>
            <person name="Poggeler S."/>
            <person name="Barry K."/>
            <person name="Grigoriev I.V."/>
            <person name="Nowrousian M."/>
        </authorList>
    </citation>
    <scope>NUCLEOTIDE SEQUENCE [LARGE SCALE GENOMIC DNA]</scope>
    <source>
        <strain evidence="9 10">CBS 389.68</strain>
    </source>
</reference>
<dbReference type="GO" id="GO:0003746">
    <property type="term" value="F:translation elongation factor activity"/>
    <property type="evidence" value="ECO:0007669"/>
    <property type="project" value="UniProtKB-UniRule"/>
</dbReference>
<feature type="compositionally biased region" description="Basic and acidic residues" evidence="5">
    <location>
        <begin position="215"/>
        <end position="241"/>
    </location>
</feature>
<accession>A0A4V3SIQ3</accession>
<dbReference type="Pfam" id="PF00647">
    <property type="entry name" value="EF1G"/>
    <property type="match status" value="1"/>
</dbReference>
<evidence type="ECO:0000256" key="2">
    <source>
        <dbReference type="ARBA" id="ARBA00022768"/>
    </source>
</evidence>
<sequence length="415" mass="47156">MSFGKIYSYANNPRTTALLAVAKDNNLDVEFVNEDITKGVSENYKKINPLGKVPTFVSANGQFILSECIAIAIYFAAQNEKTTLLGQTKEDYATILKWLSYANSEILPALGGWFRPLIGRDQYNKKNVDAAAEKTLKAVSVLESHLLNNTFLVGERLTLADYFAAGIISRGFEFVFDKEFRASHPNTTRWFELIRSQKNYAASADHFELRDEAIKYTPPKKEPKPAAPKKEAAPKPAKKEAEEEEEKPVEALRPKHPLEALGRSTLVLDDWKRKYSNEDTRSGALPWFWEHYKPEEYSLWKVDFKYNDELTLTFMSSNLIGGFFARLEASRKYLFGSMSVYGVNNDSIITGVFMARGQEAAPAFDVAPDWESYSFTKLDPTKTEDKAFVEDQWAWDKPIVVDGKTYDWADGKIFK</sequence>
<dbReference type="InterPro" id="IPR010987">
    <property type="entry name" value="Glutathione-S-Trfase_C-like"/>
</dbReference>
<feature type="domain" description="EF-1-gamma C-terminal" evidence="6">
    <location>
        <begin position="254"/>
        <end position="415"/>
    </location>
</feature>
<dbReference type="Gene3D" id="3.40.30.10">
    <property type="entry name" value="Glutaredoxin"/>
    <property type="match status" value="1"/>
</dbReference>
<dbReference type="InParanoid" id="A0A4V3SIQ3"/>
<dbReference type="PROSITE" id="PS50404">
    <property type="entry name" value="GST_NTER"/>
    <property type="match status" value="1"/>
</dbReference>
<evidence type="ECO:0000256" key="5">
    <source>
        <dbReference type="SAM" id="MobiDB-lite"/>
    </source>
</evidence>
<dbReference type="Proteomes" id="UP000298138">
    <property type="component" value="Unassembled WGS sequence"/>
</dbReference>
<dbReference type="SUPFAM" id="SSF52833">
    <property type="entry name" value="Thioredoxin-like"/>
    <property type="match status" value="1"/>
</dbReference>
<dbReference type="SMART" id="SM01183">
    <property type="entry name" value="EF1G"/>
    <property type="match status" value="1"/>
</dbReference>
<evidence type="ECO:0000256" key="1">
    <source>
        <dbReference type="ARBA" id="ARBA00007409"/>
    </source>
</evidence>
<dbReference type="InterPro" id="IPR001662">
    <property type="entry name" value="EF1B_G_C"/>
</dbReference>
<dbReference type="OrthoDB" id="249703at2759"/>
<proteinExistence type="inferred from homology"/>